<protein>
    <submittedName>
        <fullName evidence="2">Uncharacterized protein</fullName>
    </submittedName>
</protein>
<evidence type="ECO:0000313" key="3">
    <source>
        <dbReference type="Proteomes" id="UP001159363"/>
    </source>
</evidence>
<evidence type="ECO:0000256" key="1">
    <source>
        <dbReference type="SAM" id="MobiDB-lite"/>
    </source>
</evidence>
<dbReference type="EMBL" id="JARBHB010000010">
    <property type="protein sequence ID" value="KAJ8874430.1"/>
    <property type="molecule type" value="Genomic_DNA"/>
</dbReference>
<dbReference type="Proteomes" id="UP001159363">
    <property type="component" value="Chromosome 9"/>
</dbReference>
<reference evidence="2 3" key="1">
    <citation type="submission" date="2023-02" db="EMBL/GenBank/DDBJ databases">
        <title>LHISI_Scaffold_Assembly.</title>
        <authorList>
            <person name="Stuart O.P."/>
            <person name="Cleave R."/>
            <person name="Magrath M.J.L."/>
            <person name="Mikheyev A.S."/>
        </authorList>
    </citation>
    <scope>NUCLEOTIDE SEQUENCE [LARGE SCALE GENOMIC DNA]</scope>
    <source>
        <strain evidence="2">Daus_M_001</strain>
        <tissue evidence="2">Leg muscle</tissue>
    </source>
</reference>
<sequence length="848" mass="95459">MWVRSSTVDRYISSGAAVAKWLERFQAYLTFRNPAETLEKKKAINQGQNSVNSAVCNTREEVILIPRCRHISIPPTSFYFRPTSRVGRMWSGTQMFRVVTSRWRKLLWAVHGRRLFRHYDNVSTLTCSTRRQERSSQLPLEGTSRARWLLQKHRNYKFAYKVLKFKKSLTHSQLCAVLRCQSMLNYPENLSIHNMHRSHMNPASGCPCSPPRPGHCRTFVCGNSAGRCRWSTQSLRDLPFPSHLHSAAAPLFTSITLIGSQDPLNDLAQRLRFSSRAEGGDDQKIRATSLESSTLPAIRSEFSPVGVLAYPRGGSTSFARGTDDVVVKGTPVGGGGDGLVEKGAGVKQPLVTLCLVHMYADHAEQTERRTRTANQKPSLVSSCGQVQERHLQTILAKLLKPEEHDILRRWGSGGSAVSPLSSYQDEPGFNPRPDHFRNPCGNRAGRCRWMADFLGDLPYPPPFHSGEQPTNYGSEITYGRRPPSFYPLHRAARSNDCGEQNRRRTSFLWRGLALAIVISRTQPPLLSLGFCAELRPHNTPTPPPPPRAVLIATYNKSEGPVVTWEFCQCRATCPRGRKQFDEGGTAGRRECLQIRLPACQPPVPEVSPDTRYFNSLLHQAKTADNGVVCAGNRGSDYTSPAPANRRRIALLRLISFLYCNAAMSRRRPKLQGQRTRKLMLRERSFREVGRHLEWATLRIPFNKLPIRNLLHHTVANQTQGWFPQPRPHSRRVYVPTSNEWTGEILAALEEPMSLKRGKYGAAPGTQGWGKTGYPGENPPTTATVRRDYHMRKSESEFHRESNPRFVVVENELSSVKGTSTPLGAVETKLAKKWGPEEGVGRWQARAKR</sequence>
<keyword evidence="3" id="KW-1185">Reference proteome</keyword>
<accession>A0ABQ9GQX8</accession>
<gene>
    <name evidence="2" type="ORF">PR048_025279</name>
</gene>
<organism evidence="2 3">
    <name type="scientific">Dryococelus australis</name>
    <dbReference type="NCBI Taxonomy" id="614101"/>
    <lineage>
        <taxon>Eukaryota</taxon>
        <taxon>Metazoa</taxon>
        <taxon>Ecdysozoa</taxon>
        <taxon>Arthropoda</taxon>
        <taxon>Hexapoda</taxon>
        <taxon>Insecta</taxon>
        <taxon>Pterygota</taxon>
        <taxon>Neoptera</taxon>
        <taxon>Polyneoptera</taxon>
        <taxon>Phasmatodea</taxon>
        <taxon>Verophasmatodea</taxon>
        <taxon>Anareolatae</taxon>
        <taxon>Phasmatidae</taxon>
        <taxon>Eurycanthinae</taxon>
        <taxon>Dryococelus</taxon>
    </lineage>
</organism>
<evidence type="ECO:0000313" key="2">
    <source>
        <dbReference type="EMBL" id="KAJ8874430.1"/>
    </source>
</evidence>
<name>A0ABQ9GQX8_9NEOP</name>
<proteinExistence type="predicted"/>
<comment type="caution">
    <text evidence="2">The sequence shown here is derived from an EMBL/GenBank/DDBJ whole genome shotgun (WGS) entry which is preliminary data.</text>
</comment>
<feature type="region of interest" description="Disordered" evidence="1">
    <location>
        <begin position="417"/>
        <end position="437"/>
    </location>
</feature>